<dbReference type="EMBL" id="PSQE01000006">
    <property type="protein sequence ID" value="RHN52687.1"/>
    <property type="molecule type" value="Genomic_DNA"/>
</dbReference>
<feature type="region of interest" description="Disordered" evidence="1">
    <location>
        <begin position="1"/>
        <end position="45"/>
    </location>
</feature>
<proteinExistence type="predicted"/>
<dbReference type="AlphaFoldDB" id="A0A396HP88"/>
<protein>
    <submittedName>
        <fullName evidence="2">Putative transcription factor interactor and regulator CCHC(Zn) family</fullName>
    </submittedName>
</protein>
<dbReference type="InterPro" id="IPR036875">
    <property type="entry name" value="Znf_CCHC_sf"/>
</dbReference>
<accession>A0A396HP88</accession>
<evidence type="ECO:0000256" key="1">
    <source>
        <dbReference type="SAM" id="MobiDB-lite"/>
    </source>
</evidence>
<dbReference type="Gramene" id="rna37385">
    <property type="protein sequence ID" value="RHN52687.1"/>
    <property type="gene ID" value="gene37385"/>
</dbReference>
<dbReference type="Gene3D" id="4.10.60.10">
    <property type="entry name" value="Zinc finger, CCHC-type"/>
    <property type="match status" value="1"/>
</dbReference>
<feature type="region of interest" description="Disordered" evidence="1">
    <location>
        <begin position="98"/>
        <end position="121"/>
    </location>
</feature>
<feature type="compositionally biased region" description="Acidic residues" evidence="1">
    <location>
        <begin position="32"/>
        <end position="44"/>
    </location>
</feature>
<gene>
    <name evidence="2" type="ORF">MtrunA17_Chr6g0483201</name>
</gene>
<reference evidence="2" key="1">
    <citation type="journal article" date="2018" name="Nat. Plants">
        <title>Whole-genome landscape of Medicago truncatula symbiotic genes.</title>
        <authorList>
            <person name="Pecrix Y."/>
            <person name="Gamas P."/>
            <person name="Carrere S."/>
        </authorList>
    </citation>
    <scope>NUCLEOTIDE SEQUENCE</scope>
    <source>
        <tissue evidence="2">Leaves</tissue>
    </source>
</reference>
<feature type="compositionally biased region" description="Low complexity" evidence="1">
    <location>
        <begin position="19"/>
        <end position="29"/>
    </location>
</feature>
<dbReference type="SUPFAM" id="SSF57756">
    <property type="entry name" value="Retrovirus zinc finger-like domains"/>
    <property type="match status" value="1"/>
</dbReference>
<comment type="caution">
    <text evidence="2">The sequence shown here is derived from an EMBL/GenBank/DDBJ whole genome shotgun (WGS) entry which is preliminary data.</text>
</comment>
<dbReference type="Proteomes" id="UP000265566">
    <property type="component" value="Chromosome 6"/>
</dbReference>
<dbReference type="GO" id="GO:0003676">
    <property type="term" value="F:nucleic acid binding"/>
    <property type="evidence" value="ECO:0007669"/>
    <property type="project" value="InterPro"/>
</dbReference>
<organism evidence="2">
    <name type="scientific">Medicago truncatula</name>
    <name type="common">Barrel medic</name>
    <name type="synonym">Medicago tribuloides</name>
    <dbReference type="NCBI Taxonomy" id="3880"/>
    <lineage>
        <taxon>Eukaryota</taxon>
        <taxon>Viridiplantae</taxon>
        <taxon>Streptophyta</taxon>
        <taxon>Embryophyta</taxon>
        <taxon>Tracheophyta</taxon>
        <taxon>Spermatophyta</taxon>
        <taxon>Magnoliopsida</taxon>
        <taxon>eudicotyledons</taxon>
        <taxon>Gunneridae</taxon>
        <taxon>Pentapetalae</taxon>
        <taxon>rosids</taxon>
        <taxon>fabids</taxon>
        <taxon>Fabales</taxon>
        <taxon>Fabaceae</taxon>
        <taxon>Papilionoideae</taxon>
        <taxon>50 kb inversion clade</taxon>
        <taxon>NPAAA clade</taxon>
        <taxon>Hologalegina</taxon>
        <taxon>IRL clade</taxon>
        <taxon>Trifolieae</taxon>
        <taxon>Medicago</taxon>
    </lineage>
</organism>
<evidence type="ECO:0000313" key="2">
    <source>
        <dbReference type="EMBL" id="RHN52687.1"/>
    </source>
</evidence>
<feature type="compositionally biased region" description="Basic and acidic residues" evidence="1">
    <location>
        <begin position="1"/>
        <end position="10"/>
    </location>
</feature>
<sequence length="158" mass="18245">MSLNEHESSKKNRFIALPSKGKSSKAYKASESEEESPDGDYDEDQSVKMAMLSNKFEYLARKQKKFLSKRGGYKNSKREDQKGCFNCKKPGHFIADFPDLQKEKSKSRPKKPSFSSSKFRKQIKKSLMATWEDLDSESGSDKEEAYEDAKAAMWLFRR</sequence>
<dbReference type="GO" id="GO:0008270">
    <property type="term" value="F:zinc ion binding"/>
    <property type="evidence" value="ECO:0007669"/>
    <property type="project" value="InterPro"/>
</dbReference>
<name>A0A396HP88_MEDTR</name>